<feature type="site" description="Lowers pKa of active site Cys" evidence="3">
    <location>
        <position position="251"/>
    </location>
</feature>
<dbReference type="SFLD" id="SFLDG01148">
    <property type="entry name" value="Xi_(cytGST)"/>
    <property type="match status" value="1"/>
</dbReference>
<feature type="domain" description="GST C-terminal" evidence="4">
    <location>
        <begin position="167"/>
        <end position="294"/>
    </location>
</feature>
<accession>A0A9P4N6X9</accession>
<feature type="active site" description="Proton donor/acceptor" evidence="1">
    <location>
        <position position="190"/>
    </location>
</feature>
<dbReference type="Gene3D" id="1.20.1050.10">
    <property type="match status" value="1"/>
</dbReference>
<dbReference type="InterPro" id="IPR016639">
    <property type="entry name" value="GST_Omega/GSH"/>
</dbReference>
<dbReference type="Pfam" id="PF13409">
    <property type="entry name" value="GST_N_2"/>
    <property type="match status" value="1"/>
</dbReference>
<evidence type="ECO:0000313" key="6">
    <source>
        <dbReference type="Proteomes" id="UP000800093"/>
    </source>
</evidence>
<feature type="binding site" evidence="2">
    <location>
        <begin position="117"/>
        <end position="120"/>
    </location>
    <ligand>
        <name>glutathione</name>
        <dbReference type="ChEBI" id="CHEBI:57925"/>
    </ligand>
</feature>
<protein>
    <recommendedName>
        <fullName evidence="4">GST C-terminal domain-containing protein</fullName>
    </recommendedName>
</protein>
<dbReference type="PROSITE" id="PS50405">
    <property type="entry name" value="GST_CTER"/>
    <property type="match status" value="1"/>
</dbReference>
<evidence type="ECO:0000256" key="3">
    <source>
        <dbReference type="PIRSR" id="PIRSR015753-3"/>
    </source>
</evidence>
<dbReference type="PANTHER" id="PTHR32419">
    <property type="entry name" value="GLUTATHIONYL-HYDROQUINONE REDUCTASE"/>
    <property type="match status" value="1"/>
</dbReference>
<dbReference type="Gene3D" id="3.40.30.10">
    <property type="entry name" value="Glutaredoxin"/>
    <property type="match status" value="1"/>
</dbReference>
<dbReference type="Proteomes" id="UP000800093">
    <property type="component" value="Unassembled WGS sequence"/>
</dbReference>
<dbReference type="CDD" id="cd03190">
    <property type="entry name" value="GST_C_Omega_like"/>
    <property type="match status" value="1"/>
</dbReference>
<organism evidence="5 6">
    <name type="scientific">Lojkania enalia</name>
    <dbReference type="NCBI Taxonomy" id="147567"/>
    <lineage>
        <taxon>Eukaryota</taxon>
        <taxon>Fungi</taxon>
        <taxon>Dikarya</taxon>
        <taxon>Ascomycota</taxon>
        <taxon>Pezizomycotina</taxon>
        <taxon>Dothideomycetes</taxon>
        <taxon>Pleosporomycetidae</taxon>
        <taxon>Pleosporales</taxon>
        <taxon>Pleosporales incertae sedis</taxon>
        <taxon>Lojkania</taxon>
    </lineage>
</organism>
<comment type="caution">
    <text evidence="5">The sequence shown here is derived from an EMBL/GenBank/DDBJ whole genome shotgun (WGS) entry which is preliminary data.</text>
</comment>
<gene>
    <name evidence="5" type="ORF">CC78DRAFT_558624</name>
</gene>
<dbReference type="EMBL" id="ML986588">
    <property type="protein sequence ID" value="KAF2268078.1"/>
    <property type="molecule type" value="Genomic_DNA"/>
</dbReference>
<proteinExistence type="predicted"/>
<dbReference type="PANTHER" id="PTHR32419:SF25">
    <property type="entry name" value="GLUTATHIONE S-TRANSFERASE (EUROFUNG)"/>
    <property type="match status" value="1"/>
</dbReference>
<feature type="site" description="Lowers pKa of active site Cys" evidence="3">
    <location>
        <position position="302"/>
    </location>
</feature>
<evidence type="ECO:0000256" key="1">
    <source>
        <dbReference type="PIRSR" id="PIRSR015753-1"/>
    </source>
</evidence>
<feature type="active site" description="Nucleophile" evidence="1">
    <location>
        <position position="50"/>
    </location>
</feature>
<dbReference type="PIRSF" id="PIRSF015753">
    <property type="entry name" value="GST"/>
    <property type="match status" value="1"/>
</dbReference>
<dbReference type="AlphaFoldDB" id="A0A9P4N6X9"/>
<dbReference type="SUPFAM" id="SSF52833">
    <property type="entry name" value="Thioredoxin-like"/>
    <property type="match status" value="1"/>
</dbReference>
<dbReference type="InterPro" id="IPR036249">
    <property type="entry name" value="Thioredoxin-like_sf"/>
</dbReference>
<dbReference type="SFLD" id="SFLDG01206">
    <property type="entry name" value="Xi.1"/>
    <property type="match status" value="1"/>
</dbReference>
<keyword evidence="6" id="KW-1185">Reference proteome</keyword>
<evidence type="ECO:0000259" key="4">
    <source>
        <dbReference type="PROSITE" id="PS50405"/>
    </source>
</evidence>
<dbReference type="Pfam" id="PF13410">
    <property type="entry name" value="GST_C_2"/>
    <property type="match status" value="1"/>
</dbReference>
<feature type="binding site" evidence="2">
    <location>
        <position position="84"/>
    </location>
    <ligand>
        <name>glutathione</name>
        <dbReference type="ChEBI" id="CHEBI:57925"/>
    </ligand>
</feature>
<dbReference type="InterPro" id="IPR010987">
    <property type="entry name" value="Glutathione-S-Trfase_C-like"/>
</dbReference>
<dbReference type="SFLD" id="SFLDS00019">
    <property type="entry name" value="Glutathione_Transferase_(cytos"/>
    <property type="match status" value="1"/>
</dbReference>
<dbReference type="GO" id="GO:0004364">
    <property type="term" value="F:glutathione transferase activity"/>
    <property type="evidence" value="ECO:0007669"/>
    <property type="project" value="InterPro"/>
</dbReference>
<evidence type="ECO:0000313" key="5">
    <source>
        <dbReference type="EMBL" id="KAF2268078.1"/>
    </source>
</evidence>
<dbReference type="GO" id="GO:0005737">
    <property type="term" value="C:cytoplasm"/>
    <property type="evidence" value="ECO:0007669"/>
    <property type="project" value="TreeGrafter"/>
</dbReference>
<feature type="binding site" evidence="2">
    <location>
        <begin position="135"/>
        <end position="136"/>
    </location>
    <ligand>
        <name>glutathione</name>
        <dbReference type="ChEBI" id="CHEBI:57925"/>
    </ligand>
</feature>
<sequence>MANTEKHNFAEKDGQFRRKPSAFRNFVSSDPNSPFPAEKDRYALYIHLGCPWAHRANIVRSLKGLEDIIQLIVLDDSETPGRGWCFSGKPGFEQDPLYGFKWLRELYEKCEPEYKGRYLVPCLWDKRTDTIVSNESSEIIRMLYTEFDSFLPEEMRESTKGENGIFPPHLRAEIEAMNAWVYDTINNGVYKAGFATSQAAYEEHVYPIFESLDRLEEHLSQPGHSPYLFGDNITEADIRLYPTIARFDVAYFTIFRCNLKMIRYEYPRIDKWLRTLYWDEGEKTNGGAFKKTTTFRVYREGYSKALRWPTVPVGPVPDILQL</sequence>
<dbReference type="OrthoDB" id="2309723at2759"/>
<evidence type="ECO:0000256" key="2">
    <source>
        <dbReference type="PIRSR" id="PIRSR015753-2"/>
    </source>
</evidence>
<dbReference type="SUPFAM" id="SSF47616">
    <property type="entry name" value="GST C-terminal domain-like"/>
    <property type="match status" value="1"/>
</dbReference>
<dbReference type="InterPro" id="IPR040079">
    <property type="entry name" value="Glutathione_S-Trfase"/>
</dbReference>
<dbReference type="InterPro" id="IPR047047">
    <property type="entry name" value="GST_Omega-like_C"/>
</dbReference>
<dbReference type="InterPro" id="IPR004045">
    <property type="entry name" value="Glutathione_S-Trfase_N"/>
</dbReference>
<name>A0A9P4N6X9_9PLEO</name>
<reference evidence="6" key="1">
    <citation type="journal article" date="2020" name="Stud. Mycol.">
        <title>101 Dothideomycetes genomes: A test case for predicting lifestyles and emergence of pathogens.</title>
        <authorList>
            <person name="Haridas S."/>
            <person name="Albert R."/>
            <person name="Binder M."/>
            <person name="Bloem J."/>
            <person name="LaButti K."/>
            <person name="Salamov A."/>
            <person name="Andreopoulos B."/>
            <person name="Baker S."/>
            <person name="Barry K."/>
            <person name="Bills G."/>
            <person name="Bluhm B."/>
            <person name="Cannon C."/>
            <person name="Castanera R."/>
            <person name="Culley D."/>
            <person name="Daum C."/>
            <person name="Ezra D."/>
            <person name="Gonzalez J."/>
            <person name="Henrissat B."/>
            <person name="Kuo A."/>
            <person name="Liang C."/>
            <person name="Lipzen A."/>
            <person name="Lutzoni F."/>
            <person name="Magnuson J."/>
            <person name="Mondo S."/>
            <person name="Nolan M."/>
            <person name="Ohm R."/>
            <person name="Pangilinan J."/>
            <person name="Park H.-J."/>
            <person name="Ramirez L."/>
            <person name="Alfaro M."/>
            <person name="Sun H."/>
            <person name="Tritt A."/>
            <person name="Yoshinaga Y."/>
            <person name="Zwiers L.-H."/>
            <person name="Turgeon B."/>
            <person name="Goodwin S."/>
            <person name="Spatafora J."/>
            <person name="Crous P."/>
            <person name="Grigoriev I."/>
        </authorList>
    </citation>
    <scope>NUCLEOTIDE SEQUENCE [LARGE SCALE GENOMIC DNA]</scope>
    <source>
        <strain evidence="6">CBS 304.66</strain>
    </source>
</reference>
<dbReference type="InterPro" id="IPR036282">
    <property type="entry name" value="Glutathione-S-Trfase_C_sf"/>
</dbReference>